<dbReference type="CDD" id="cd08994">
    <property type="entry name" value="GH43_62_32_68_117_130-like"/>
    <property type="match status" value="1"/>
</dbReference>
<name>A0ABT5FB66_9GAMM</name>
<keyword evidence="1" id="KW-0732">Signal</keyword>
<sequence length="232" mass="25779">MQYKVMLILCISVILSAMPSPSIAKPSKLEYEYLGVALEAKGKHIWGTSPIIGPDGKVHLYVAQWSLDGQKDFSGWFKESEIGHYVGDTPQGPFKFVGIAVADKGGKFNAPHNPTIKKIDGRYVLSFIVNEDNKLATQRIIMYVADDLNDNWRPAAGAEPDGTILRKGTHENSWNKTAKLGVSNPTLLKVDGKYFLYNKSVLKKIQRKNGVHIPTVLPFQIRLKALTTTLNK</sequence>
<accession>A0ABT5FB66</accession>
<dbReference type="SUPFAM" id="SSF75005">
    <property type="entry name" value="Arabinanase/levansucrase/invertase"/>
    <property type="match status" value="1"/>
</dbReference>
<feature type="chain" id="PRO_5046747199" evidence="1">
    <location>
        <begin position="25"/>
        <end position="232"/>
    </location>
</feature>
<evidence type="ECO:0000313" key="2">
    <source>
        <dbReference type="EMBL" id="MDC2888777.1"/>
    </source>
</evidence>
<dbReference type="RefSeq" id="WP_272180352.1">
    <property type="nucleotide sequence ID" value="NZ_JAQOMS010000002.1"/>
</dbReference>
<dbReference type="Proteomes" id="UP001528411">
    <property type="component" value="Unassembled WGS sequence"/>
</dbReference>
<dbReference type="GO" id="GO:0016787">
    <property type="term" value="F:hydrolase activity"/>
    <property type="evidence" value="ECO:0007669"/>
    <property type="project" value="UniProtKB-KW"/>
</dbReference>
<evidence type="ECO:0000256" key="1">
    <source>
        <dbReference type="SAM" id="SignalP"/>
    </source>
</evidence>
<evidence type="ECO:0000313" key="3">
    <source>
        <dbReference type="Proteomes" id="UP001528411"/>
    </source>
</evidence>
<organism evidence="2 3">
    <name type="scientific">Psychrosphaera algicola</name>
    <dbReference type="NCBI Taxonomy" id="3023714"/>
    <lineage>
        <taxon>Bacteria</taxon>
        <taxon>Pseudomonadati</taxon>
        <taxon>Pseudomonadota</taxon>
        <taxon>Gammaproteobacteria</taxon>
        <taxon>Alteromonadales</taxon>
        <taxon>Pseudoalteromonadaceae</taxon>
        <taxon>Psychrosphaera</taxon>
    </lineage>
</organism>
<keyword evidence="3" id="KW-1185">Reference proteome</keyword>
<protein>
    <submittedName>
        <fullName evidence="2">Glycoside hydrolase family protein</fullName>
    </submittedName>
</protein>
<feature type="signal peptide" evidence="1">
    <location>
        <begin position="1"/>
        <end position="24"/>
    </location>
</feature>
<proteinExistence type="predicted"/>
<reference evidence="2 3" key="1">
    <citation type="submission" date="2023-01" db="EMBL/GenBank/DDBJ databases">
        <title>Psychrosphaera sp. nov., isolated from marine algae.</title>
        <authorList>
            <person name="Bayburt H."/>
            <person name="Choi B.J."/>
            <person name="Kim J.M."/>
            <person name="Choi D.G."/>
            <person name="Jeon C.O."/>
        </authorList>
    </citation>
    <scope>NUCLEOTIDE SEQUENCE [LARGE SCALE GENOMIC DNA]</scope>
    <source>
        <strain evidence="2 3">G1-22</strain>
    </source>
</reference>
<dbReference type="Gene3D" id="2.115.10.20">
    <property type="entry name" value="Glycosyl hydrolase domain, family 43"/>
    <property type="match status" value="1"/>
</dbReference>
<dbReference type="EMBL" id="JAQOMS010000002">
    <property type="protein sequence ID" value="MDC2888777.1"/>
    <property type="molecule type" value="Genomic_DNA"/>
</dbReference>
<dbReference type="InterPro" id="IPR023296">
    <property type="entry name" value="Glyco_hydro_beta-prop_sf"/>
</dbReference>
<gene>
    <name evidence="2" type="ORF">PN838_08320</name>
</gene>
<keyword evidence="2" id="KW-0378">Hydrolase</keyword>
<comment type="caution">
    <text evidence="2">The sequence shown here is derived from an EMBL/GenBank/DDBJ whole genome shotgun (WGS) entry which is preliminary data.</text>
</comment>